<evidence type="ECO:0000256" key="1">
    <source>
        <dbReference type="ARBA" id="ARBA00004167"/>
    </source>
</evidence>
<accession>A0A6A6VFL4</accession>
<protein>
    <recommendedName>
        <fullName evidence="10">Mid2 domain-containing protein</fullName>
    </recommendedName>
</protein>
<keyword evidence="9" id="KW-1185">Reference proteome</keyword>
<evidence type="ECO:0000256" key="7">
    <source>
        <dbReference type="SAM" id="SignalP"/>
    </source>
</evidence>
<dbReference type="EMBL" id="MU006567">
    <property type="protein sequence ID" value="KAF2749023.1"/>
    <property type="molecule type" value="Genomic_DNA"/>
</dbReference>
<evidence type="ECO:0000313" key="9">
    <source>
        <dbReference type="Proteomes" id="UP000799440"/>
    </source>
</evidence>
<dbReference type="Proteomes" id="UP000799440">
    <property type="component" value="Unassembled WGS sequence"/>
</dbReference>
<keyword evidence="3 6" id="KW-1133">Transmembrane helix</keyword>
<evidence type="ECO:0000256" key="2">
    <source>
        <dbReference type="ARBA" id="ARBA00022692"/>
    </source>
</evidence>
<name>A0A6A6VFL4_9PLEO</name>
<reference evidence="8" key="1">
    <citation type="journal article" date="2020" name="Stud. Mycol.">
        <title>101 Dothideomycetes genomes: a test case for predicting lifestyles and emergence of pathogens.</title>
        <authorList>
            <person name="Haridas S."/>
            <person name="Albert R."/>
            <person name="Binder M."/>
            <person name="Bloem J."/>
            <person name="Labutti K."/>
            <person name="Salamov A."/>
            <person name="Andreopoulos B."/>
            <person name="Baker S."/>
            <person name="Barry K."/>
            <person name="Bills G."/>
            <person name="Bluhm B."/>
            <person name="Cannon C."/>
            <person name="Castanera R."/>
            <person name="Culley D."/>
            <person name="Daum C."/>
            <person name="Ezra D."/>
            <person name="Gonzalez J."/>
            <person name="Henrissat B."/>
            <person name="Kuo A."/>
            <person name="Liang C."/>
            <person name="Lipzen A."/>
            <person name="Lutzoni F."/>
            <person name="Magnuson J."/>
            <person name="Mondo S."/>
            <person name="Nolan M."/>
            <person name="Ohm R."/>
            <person name="Pangilinan J."/>
            <person name="Park H.-J."/>
            <person name="Ramirez L."/>
            <person name="Alfaro M."/>
            <person name="Sun H."/>
            <person name="Tritt A."/>
            <person name="Yoshinaga Y."/>
            <person name="Zwiers L.-H."/>
            <person name="Turgeon B."/>
            <person name="Goodwin S."/>
            <person name="Spatafora J."/>
            <person name="Crous P."/>
            <person name="Grigoriev I."/>
        </authorList>
    </citation>
    <scope>NUCLEOTIDE SEQUENCE</scope>
    <source>
        <strain evidence="8">CBS 119925</strain>
    </source>
</reference>
<evidence type="ECO:0000256" key="3">
    <source>
        <dbReference type="ARBA" id="ARBA00022989"/>
    </source>
</evidence>
<sequence>MLFFVVVSWLGMYCGSVAGRAGLSAPVVTPAPAPAILKRQSQDPDAISLAQVLLTAVPESIRQVAATNIPAASSILNEQFFDDLRPWWFEDLPEEIQIYLIKQFGPATAQPTLTEAPSASDTSVSADPSQTEETSSAEETQTSASESSASSTSSETESMASESATESATATDTETSIEPSSSPTETSSSPEAPPVEESGSGLSKAQKVGLGLGIPLGLLAAAALLFACCTLLRRRRKKRVAGSIPPSSPGFIPAFAFHEKSHPNDRLLEQNPMDAAFSEHHNTTWDEEVIDTSSSGETVPTLNNPPQPIMAPALFHTHTSNRARGKRTSYTSLHSVAELSEPDDAFESPIIPRGSPPRSSPLRHSPKHSNSSRSLIPTPQIPAAATIPRKPVGSPSPPNPAAYTASQTLLRQTMPGPTVPRRPLLNTQYQPVASTSTSEPYYVSPIEAYATQHAFDNTNYNYEEDYGPEYRPAHAQTRYTAPSPTNVNAPVSHNNDHYVDMEDGLYGGNTSLSRYPETRRGSWGSGSKTEWPLRNFSIGRAGQGHRRTKSPLWERIYEE</sequence>
<feature type="region of interest" description="Disordered" evidence="5">
    <location>
        <begin position="341"/>
        <end position="380"/>
    </location>
</feature>
<evidence type="ECO:0000313" key="8">
    <source>
        <dbReference type="EMBL" id="KAF2749023.1"/>
    </source>
</evidence>
<feature type="compositionally biased region" description="Polar residues" evidence="5">
    <location>
        <begin position="111"/>
        <end position="128"/>
    </location>
</feature>
<dbReference type="OrthoDB" id="5419608at2759"/>
<gene>
    <name evidence="8" type="ORF">M011DRAFT_322111</name>
</gene>
<evidence type="ECO:0000256" key="4">
    <source>
        <dbReference type="ARBA" id="ARBA00023136"/>
    </source>
</evidence>
<feature type="compositionally biased region" description="Low complexity" evidence="5">
    <location>
        <begin position="129"/>
        <end position="200"/>
    </location>
</feature>
<evidence type="ECO:0008006" key="10">
    <source>
        <dbReference type="Google" id="ProtNLM"/>
    </source>
</evidence>
<feature type="chain" id="PRO_5025427412" description="Mid2 domain-containing protein" evidence="7">
    <location>
        <begin position="20"/>
        <end position="559"/>
    </location>
</feature>
<keyword evidence="4 6" id="KW-0472">Membrane</keyword>
<dbReference type="InterPro" id="IPR051694">
    <property type="entry name" value="Immunoregulatory_rcpt-like"/>
</dbReference>
<dbReference type="PANTHER" id="PTHR15549">
    <property type="entry name" value="PAIRED IMMUNOGLOBULIN-LIKE TYPE 2 RECEPTOR"/>
    <property type="match status" value="1"/>
</dbReference>
<dbReference type="GO" id="GO:0016020">
    <property type="term" value="C:membrane"/>
    <property type="evidence" value="ECO:0007669"/>
    <property type="project" value="UniProtKB-SubCell"/>
</dbReference>
<dbReference type="PANTHER" id="PTHR15549:SF30">
    <property type="entry name" value="MID2 DOMAIN-CONTAINING PROTEIN"/>
    <property type="match status" value="1"/>
</dbReference>
<feature type="signal peptide" evidence="7">
    <location>
        <begin position="1"/>
        <end position="19"/>
    </location>
</feature>
<dbReference type="GO" id="GO:0071944">
    <property type="term" value="C:cell periphery"/>
    <property type="evidence" value="ECO:0007669"/>
    <property type="project" value="UniProtKB-ARBA"/>
</dbReference>
<keyword evidence="7" id="KW-0732">Signal</keyword>
<evidence type="ECO:0000256" key="6">
    <source>
        <dbReference type="SAM" id="Phobius"/>
    </source>
</evidence>
<feature type="region of interest" description="Disordered" evidence="5">
    <location>
        <begin position="111"/>
        <end position="202"/>
    </location>
</feature>
<organism evidence="8 9">
    <name type="scientific">Sporormia fimetaria CBS 119925</name>
    <dbReference type="NCBI Taxonomy" id="1340428"/>
    <lineage>
        <taxon>Eukaryota</taxon>
        <taxon>Fungi</taxon>
        <taxon>Dikarya</taxon>
        <taxon>Ascomycota</taxon>
        <taxon>Pezizomycotina</taxon>
        <taxon>Dothideomycetes</taxon>
        <taxon>Pleosporomycetidae</taxon>
        <taxon>Pleosporales</taxon>
        <taxon>Sporormiaceae</taxon>
        <taxon>Sporormia</taxon>
    </lineage>
</organism>
<proteinExistence type="predicted"/>
<evidence type="ECO:0000256" key="5">
    <source>
        <dbReference type="SAM" id="MobiDB-lite"/>
    </source>
</evidence>
<comment type="subcellular location">
    <subcellularLocation>
        <location evidence="1">Membrane</location>
        <topology evidence="1">Single-pass membrane protein</topology>
    </subcellularLocation>
</comment>
<dbReference type="AlphaFoldDB" id="A0A6A6VFL4"/>
<feature type="transmembrane region" description="Helical" evidence="6">
    <location>
        <begin position="208"/>
        <end position="232"/>
    </location>
</feature>
<keyword evidence="2 6" id="KW-0812">Transmembrane</keyword>